<dbReference type="InterPro" id="IPR003960">
    <property type="entry name" value="ATPase_AAA_CS"/>
</dbReference>
<name>W9YM27_9EURO</name>
<dbReference type="eggNOG" id="KOG0730">
    <property type="taxonomic scope" value="Eukaryota"/>
</dbReference>
<evidence type="ECO:0000259" key="4">
    <source>
        <dbReference type="SMART" id="SM00382"/>
    </source>
</evidence>
<dbReference type="AlphaFoldDB" id="W9YM27"/>
<dbReference type="FunFam" id="3.40.50.300:FF:001721">
    <property type="entry name" value="AAA family ATPase, putative"/>
    <property type="match status" value="1"/>
</dbReference>
<dbReference type="SMART" id="SM00382">
    <property type="entry name" value="AAA"/>
    <property type="match status" value="2"/>
</dbReference>
<accession>W9YM27</accession>
<organism evidence="5 6">
    <name type="scientific">Capronia coronata CBS 617.96</name>
    <dbReference type="NCBI Taxonomy" id="1182541"/>
    <lineage>
        <taxon>Eukaryota</taxon>
        <taxon>Fungi</taxon>
        <taxon>Dikarya</taxon>
        <taxon>Ascomycota</taxon>
        <taxon>Pezizomycotina</taxon>
        <taxon>Eurotiomycetes</taxon>
        <taxon>Chaetothyriomycetidae</taxon>
        <taxon>Chaetothyriales</taxon>
        <taxon>Herpotrichiellaceae</taxon>
        <taxon>Capronia</taxon>
    </lineage>
</organism>
<feature type="domain" description="AAA+ ATPase" evidence="4">
    <location>
        <begin position="222"/>
        <end position="448"/>
    </location>
</feature>
<dbReference type="InterPro" id="IPR041569">
    <property type="entry name" value="AAA_lid_3"/>
</dbReference>
<feature type="compositionally biased region" description="Basic and acidic residues" evidence="3">
    <location>
        <begin position="402"/>
        <end position="413"/>
    </location>
</feature>
<dbReference type="GeneID" id="19158289"/>
<dbReference type="Proteomes" id="UP000019484">
    <property type="component" value="Unassembled WGS sequence"/>
</dbReference>
<dbReference type="GO" id="GO:0005737">
    <property type="term" value="C:cytoplasm"/>
    <property type="evidence" value="ECO:0007669"/>
    <property type="project" value="TreeGrafter"/>
</dbReference>
<dbReference type="GO" id="GO:0005524">
    <property type="term" value="F:ATP binding"/>
    <property type="evidence" value="ECO:0007669"/>
    <property type="project" value="UniProtKB-KW"/>
</dbReference>
<dbReference type="PANTHER" id="PTHR23077">
    <property type="entry name" value="AAA-FAMILY ATPASE"/>
    <property type="match status" value="1"/>
</dbReference>
<dbReference type="InterPro" id="IPR027417">
    <property type="entry name" value="P-loop_NTPase"/>
</dbReference>
<dbReference type="InterPro" id="IPR003959">
    <property type="entry name" value="ATPase_AAA_core"/>
</dbReference>
<keyword evidence="2" id="KW-0067">ATP-binding</keyword>
<dbReference type="Gene3D" id="1.10.8.60">
    <property type="match status" value="2"/>
</dbReference>
<comment type="caution">
    <text evidence="5">The sequence shown here is derived from an EMBL/GenBank/DDBJ whole genome shotgun (WGS) entry which is preliminary data.</text>
</comment>
<evidence type="ECO:0000256" key="3">
    <source>
        <dbReference type="SAM" id="MobiDB-lite"/>
    </source>
</evidence>
<dbReference type="Gene3D" id="3.40.50.300">
    <property type="entry name" value="P-loop containing nucleotide triphosphate hydrolases"/>
    <property type="match status" value="2"/>
</dbReference>
<keyword evidence="6" id="KW-1185">Reference proteome</keyword>
<evidence type="ECO:0000256" key="1">
    <source>
        <dbReference type="ARBA" id="ARBA00022741"/>
    </source>
</evidence>
<dbReference type="STRING" id="1182541.W9YM27"/>
<dbReference type="SUPFAM" id="SSF52540">
    <property type="entry name" value="P-loop containing nucleoside triphosphate hydrolases"/>
    <property type="match status" value="2"/>
</dbReference>
<keyword evidence="1" id="KW-0547">Nucleotide-binding</keyword>
<dbReference type="OrthoDB" id="27435at2759"/>
<dbReference type="Pfam" id="PF00004">
    <property type="entry name" value="AAA"/>
    <property type="match status" value="1"/>
</dbReference>
<evidence type="ECO:0000313" key="6">
    <source>
        <dbReference type="Proteomes" id="UP000019484"/>
    </source>
</evidence>
<dbReference type="PANTHER" id="PTHR23077:SF27">
    <property type="entry name" value="ATPASE FAMILY GENE 2 PROTEIN HOMOLOG A"/>
    <property type="match status" value="1"/>
</dbReference>
<evidence type="ECO:0000256" key="2">
    <source>
        <dbReference type="ARBA" id="ARBA00022840"/>
    </source>
</evidence>
<dbReference type="InterPro" id="IPR003593">
    <property type="entry name" value="AAA+_ATPase"/>
</dbReference>
<dbReference type="RefSeq" id="XP_007722490.1">
    <property type="nucleotide sequence ID" value="XM_007724300.1"/>
</dbReference>
<dbReference type="HOGENOM" id="CLU_000688_12_3_1"/>
<feature type="domain" description="AAA+ ATPase" evidence="4">
    <location>
        <begin position="485"/>
        <end position="618"/>
    </location>
</feature>
<reference evidence="5 6" key="1">
    <citation type="submission" date="2013-03" db="EMBL/GenBank/DDBJ databases">
        <title>The Genome Sequence of Capronia coronata CBS 617.96.</title>
        <authorList>
            <consortium name="The Broad Institute Genomics Platform"/>
            <person name="Cuomo C."/>
            <person name="de Hoog S."/>
            <person name="Gorbushina A."/>
            <person name="Walker B."/>
            <person name="Young S.K."/>
            <person name="Zeng Q."/>
            <person name="Gargeya S."/>
            <person name="Fitzgerald M."/>
            <person name="Haas B."/>
            <person name="Abouelleil A."/>
            <person name="Allen A.W."/>
            <person name="Alvarado L."/>
            <person name="Arachchi H.M."/>
            <person name="Berlin A.M."/>
            <person name="Chapman S.B."/>
            <person name="Gainer-Dewar J."/>
            <person name="Goldberg J."/>
            <person name="Griggs A."/>
            <person name="Gujja S."/>
            <person name="Hansen M."/>
            <person name="Howarth C."/>
            <person name="Imamovic A."/>
            <person name="Ireland A."/>
            <person name="Larimer J."/>
            <person name="McCowan C."/>
            <person name="Murphy C."/>
            <person name="Pearson M."/>
            <person name="Poon T.W."/>
            <person name="Priest M."/>
            <person name="Roberts A."/>
            <person name="Saif S."/>
            <person name="Shea T."/>
            <person name="Sisk P."/>
            <person name="Sykes S."/>
            <person name="Wortman J."/>
            <person name="Nusbaum C."/>
            <person name="Birren B."/>
        </authorList>
    </citation>
    <scope>NUCLEOTIDE SEQUENCE [LARGE SCALE GENOMIC DNA]</scope>
    <source>
        <strain evidence="5 6">CBS 617.96</strain>
    </source>
</reference>
<dbReference type="PROSITE" id="PS00674">
    <property type="entry name" value="AAA"/>
    <property type="match status" value="1"/>
</dbReference>
<evidence type="ECO:0000313" key="5">
    <source>
        <dbReference type="EMBL" id="EXJ90296.1"/>
    </source>
</evidence>
<sequence length="712" mass="79037">MSTFIVRPSNTDKDPFRIKLTAVSMLSLKLKSGDTCELRSTDSAEYGKKKLAIAWEASGAGMKDSIVQTSKLLQEVYGFKLGDKIVIARSSQLLQDSDRVSLEHVGSTLDEEGTKFWETYAKSAIPGVDECLVESQRLRFRLGLEVTEFVVKDVAAHDAMIARVSKNTKFRISTSNEPTAALEIDFSPSHLGGLQEAVRQVRDIVTRICRPVVKSHFKLYRPIQGVLLYGAKGTGKSAFISALAQSGWPTVVDWKPGTQLRLSNEPQLIILSPRYILRNAGGGSNMVNELDKLFDQIKDSPILVVSEVRHPNDVDGALRSEGKFAAEIELPIPSALQRKEILVALRGDDIVPPTGLLQEMAERTHGYVGADLYALVRRTLELAADRSPSNAPPTVNGKKSLPKGDRTTLRDTSGEPLAPLEVKSIDLEEALREIRPSALQEIFLETPNVHWSDIGGQHEIKRQLHNAVERPLKFADRMRKLGLQPKKGVLLYGPPGCSKTLLVRALATEAGLNFLAVKGAELISMYVGESERATREVFRKARAASPSIIFFDEIDAIASRGRSGSDLNVLTTLLNEMDGFEELRNVLVVAATNKPQNIDPALMRPGRFDNVVYIGPPDLEARREIFLKRLEKIDEEQRLELYEDIEEFARATEGFSGAEIVAICQTAGEYAFDADRDVIISEDIRKAIENTPKSITREMLFEFESWNNARMR</sequence>
<proteinExistence type="predicted"/>
<protein>
    <recommendedName>
        <fullName evidence="4">AAA+ ATPase domain-containing protein</fullName>
    </recommendedName>
</protein>
<gene>
    <name evidence="5" type="ORF">A1O1_03395</name>
</gene>
<dbReference type="GO" id="GO:0016887">
    <property type="term" value="F:ATP hydrolysis activity"/>
    <property type="evidence" value="ECO:0007669"/>
    <property type="project" value="InterPro"/>
</dbReference>
<feature type="region of interest" description="Disordered" evidence="3">
    <location>
        <begin position="384"/>
        <end position="415"/>
    </location>
</feature>
<dbReference type="Pfam" id="PF17862">
    <property type="entry name" value="AAA_lid_3"/>
    <property type="match status" value="2"/>
</dbReference>
<dbReference type="EMBL" id="AMWN01000003">
    <property type="protein sequence ID" value="EXJ90296.1"/>
    <property type="molecule type" value="Genomic_DNA"/>
</dbReference>
<dbReference type="InterPro" id="IPR050168">
    <property type="entry name" value="AAA_ATPase_domain"/>
</dbReference>